<dbReference type="RefSeq" id="WP_114814439.1">
    <property type="nucleotide sequence ID" value="NZ_CP139965.1"/>
</dbReference>
<evidence type="ECO:0000256" key="1">
    <source>
        <dbReference type="ARBA" id="ARBA00004141"/>
    </source>
</evidence>
<dbReference type="InterPro" id="IPR020846">
    <property type="entry name" value="MFS_dom"/>
</dbReference>
<feature type="transmembrane region" description="Helical" evidence="6">
    <location>
        <begin position="58"/>
        <end position="79"/>
    </location>
</feature>
<dbReference type="CDD" id="cd17319">
    <property type="entry name" value="MFS_ExuT_GudP_like"/>
    <property type="match status" value="1"/>
</dbReference>
<evidence type="ECO:0000256" key="3">
    <source>
        <dbReference type="ARBA" id="ARBA00022692"/>
    </source>
</evidence>
<keyword evidence="2" id="KW-0813">Transport</keyword>
<feature type="transmembrane region" description="Helical" evidence="6">
    <location>
        <begin position="378"/>
        <end position="398"/>
    </location>
</feature>
<evidence type="ECO:0000256" key="4">
    <source>
        <dbReference type="ARBA" id="ARBA00022989"/>
    </source>
</evidence>
<keyword evidence="5 6" id="KW-0472">Membrane</keyword>
<feature type="transmembrane region" description="Helical" evidence="6">
    <location>
        <begin position="410"/>
        <end position="430"/>
    </location>
</feature>
<dbReference type="PROSITE" id="PS50850">
    <property type="entry name" value="MFS"/>
    <property type="match status" value="1"/>
</dbReference>
<evidence type="ECO:0000256" key="6">
    <source>
        <dbReference type="SAM" id="Phobius"/>
    </source>
</evidence>
<evidence type="ECO:0000313" key="8">
    <source>
        <dbReference type="EMBL" id="WQD79134.1"/>
    </source>
</evidence>
<feature type="transmembrane region" description="Helical" evidence="6">
    <location>
        <begin position="320"/>
        <end position="338"/>
    </location>
</feature>
<comment type="subcellular location">
    <subcellularLocation>
        <location evidence="1">Membrane</location>
        <topology evidence="1">Multi-pass membrane protein</topology>
    </subcellularLocation>
</comment>
<dbReference type="InterPro" id="IPR011701">
    <property type="entry name" value="MFS"/>
</dbReference>
<reference evidence="8 9" key="1">
    <citation type="submission" date="2023-12" db="EMBL/GenBank/DDBJ databases">
        <title>Genome sequencing and assembly of bacterial species from a model synthetic community.</title>
        <authorList>
            <person name="Hogle S.L."/>
        </authorList>
    </citation>
    <scope>NUCLEOTIDE SEQUENCE [LARGE SCALE GENOMIC DNA]</scope>
    <source>
        <strain evidence="8 9">HAMBI 2494</strain>
    </source>
</reference>
<feature type="transmembrane region" description="Helical" evidence="6">
    <location>
        <begin position="149"/>
        <end position="174"/>
    </location>
</feature>
<dbReference type="PANTHER" id="PTHR43791:SF36">
    <property type="entry name" value="TRANSPORTER, PUTATIVE (AFU_ORTHOLOGUE AFUA_6G08340)-RELATED"/>
    <property type="match status" value="1"/>
</dbReference>
<keyword evidence="9" id="KW-1185">Reference proteome</keyword>
<accession>A0ABZ0WP27</accession>
<dbReference type="SUPFAM" id="SSF103473">
    <property type="entry name" value="MFS general substrate transporter"/>
    <property type="match status" value="1"/>
</dbReference>
<evidence type="ECO:0000256" key="5">
    <source>
        <dbReference type="ARBA" id="ARBA00023136"/>
    </source>
</evidence>
<keyword evidence="4 6" id="KW-1133">Transmembrane helix</keyword>
<dbReference type="Proteomes" id="UP001325479">
    <property type="component" value="Chromosome"/>
</dbReference>
<feature type="transmembrane region" description="Helical" evidence="6">
    <location>
        <begin position="255"/>
        <end position="275"/>
    </location>
</feature>
<dbReference type="InterPro" id="IPR036259">
    <property type="entry name" value="MFS_trans_sf"/>
</dbReference>
<feature type="transmembrane region" description="Helical" evidence="6">
    <location>
        <begin position="91"/>
        <end position="110"/>
    </location>
</feature>
<keyword evidence="3 6" id="KW-0812">Transmembrane</keyword>
<feature type="transmembrane region" description="Helical" evidence="6">
    <location>
        <begin position="116"/>
        <end position="142"/>
    </location>
</feature>
<feature type="transmembrane region" description="Helical" evidence="6">
    <location>
        <begin position="21"/>
        <end position="38"/>
    </location>
</feature>
<evidence type="ECO:0000313" key="9">
    <source>
        <dbReference type="Proteomes" id="UP001325479"/>
    </source>
</evidence>
<dbReference type="EMBL" id="CP139965">
    <property type="protein sequence ID" value="WQD79134.1"/>
    <property type="molecule type" value="Genomic_DNA"/>
</dbReference>
<evidence type="ECO:0000259" key="7">
    <source>
        <dbReference type="PROSITE" id="PS50850"/>
    </source>
</evidence>
<feature type="transmembrane region" description="Helical" evidence="6">
    <location>
        <begin position="344"/>
        <end position="366"/>
    </location>
</feature>
<feature type="domain" description="Major facilitator superfamily (MFS) profile" evidence="7">
    <location>
        <begin position="25"/>
        <end position="434"/>
    </location>
</feature>
<proteinExistence type="predicted"/>
<organism evidence="8 9">
    <name type="scientific">Paraburkholderia kururiensis</name>
    <dbReference type="NCBI Taxonomy" id="984307"/>
    <lineage>
        <taxon>Bacteria</taxon>
        <taxon>Pseudomonadati</taxon>
        <taxon>Pseudomonadota</taxon>
        <taxon>Betaproteobacteria</taxon>
        <taxon>Burkholderiales</taxon>
        <taxon>Burkholderiaceae</taxon>
        <taxon>Paraburkholderia</taxon>
    </lineage>
</organism>
<feature type="transmembrane region" description="Helical" evidence="6">
    <location>
        <begin position="287"/>
        <end position="308"/>
    </location>
</feature>
<dbReference type="Gene3D" id="1.20.1250.20">
    <property type="entry name" value="MFS general substrate transporter like domains"/>
    <property type="match status" value="2"/>
</dbReference>
<evidence type="ECO:0000256" key="2">
    <source>
        <dbReference type="ARBA" id="ARBA00022448"/>
    </source>
</evidence>
<feature type="transmembrane region" description="Helical" evidence="6">
    <location>
        <begin position="186"/>
        <end position="208"/>
    </location>
</feature>
<sequence>MTDTAADPGRGETHWLATRKAMARLLPLMCAIYFMSFIDRTNVALAKGALAADLGIDAAAYGFGAGIFFIGYALLEVPSNLAAHRFGPRKWIARIAVTWGALSTAMMFVQGPWSFYVLRVLLGVAEAGLFPALMYMVTLWFAPKDRAVAVGWIYTAPSVALILGNPLGAALMQLGAVSGMGSLHGWQWMFLLEGVPTIVVGVILYFTLPNRPSEVKWLSPKEAQALEAHAVIDTHGHADVHSAHWIAALKRPTTVLIALIYFLNQVAFVGLYFFTPSIVAQMHVKSPLLVGVLSSSVGIGFLIGVLTLPRIHRRISNECGFLGALTAGVVVSACAFIATKNQAVQITLLGITGFFAGGILPSYWAVAMKRLQGVQAAAGLAFINTIGLLGGFVGPYLFGLAETVTGRSDAGFNVVVVASVLGLLLVPMLARAIHAAERPVAAAGAAG</sequence>
<dbReference type="Pfam" id="PF07690">
    <property type="entry name" value="MFS_1"/>
    <property type="match status" value="1"/>
</dbReference>
<protein>
    <submittedName>
        <fullName evidence="8">MFS transporter</fullName>
    </submittedName>
</protein>
<dbReference type="PANTHER" id="PTHR43791">
    <property type="entry name" value="PERMEASE-RELATED"/>
    <property type="match status" value="1"/>
</dbReference>
<gene>
    <name evidence="8" type="ORF">U0042_05370</name>
</gene>
<name>A0ABZ0WP27_9BURK</name>